<proteinExistence type="predicted"/>
<gene>
    <name evidence="1" type="ORF">Slin15195_G067690</name>
</gene>
<dbReference type="EMBL" id="CP099422">
    <property type="protein sequence ID" value="USW53450.1"/>
    <property type="molecule type" value="Genomic_DNA"/>
</dbReference>
<sequence length="109" mass="12334">MELMVDLVEGVKSWLDMSERRLKWVHMPVPKWVEEEDFFGALGRINWDWTELVLGLVHAGDLDGTTRRTEMAGKLVDKFGVSTACGLGRSTKDDLESVMETYSTVLARS</sequence>
<evidence type="ECO:0000313" key="1">
    <source>
        <dbReference type="EMBL" id="USW53450.1"/>
    </source>
</evidence>
<accession>A0A9Q9AQV9</accession>
<keyword evidence="2" id="KW-1185">Reference proteome</keyword>
<organism evidence="1 2">
    <name type="scientific">Septoria linicola</name>
    <dbReference type="NCBI Taxonomy" id="215465"/>
    <lineage>
        <taxon>Eukaryota</taxon>
        <taxon>Fungi</taxon>
        <taxon>Dikarya</taxon>
        <taxon>Ascomycota</taxon>
        <taxon>Pezizomycotina</taxon>
        <taxon>Dothideomycetes</taxon>
        <taxon>Dothideomycetidae</taxon>
        <taxon>Mycosphaerellales</taxon>
        <taxon>Mycosphaerellaceae</taxon>
        <taxon>Septoria</taxon>
    </lineage>
</organism>
<name>A0A9Q9AQV9_9PEZI</name>
<dbReference type="AlphaFoldDB" id="A0A9Q9AQV9"/>
<protein>
    <submittedName>
        <fullName evidence="1">Uncharacterized protein</fullName>
    </submittedName>
</protein>
<reference evidence="1" key="1">
    <citation type="submission" date="2022-06" db="EMBL/GenBank/DDBJ databases">
        <title>Complete genome sequences of two strains of the flax pathogen Septoria linicola.</title>
        <authorList>
            <person name="Lapalu N."/>
            <person name="Simon A."/>
            <person name="Demenou B."/>
            <person name="Paumier D."/>
            <person name="Guillot M.-P."/>
            <person name="Gout L."/>
            <person name="Valade R."/>
        </authorList>
    </citation>
    <scope>NUCLEOTIDE SEQUENCE</scope>
    <source>
        <strain evidence="1">SE15195</strain>
    </source>
</reference>
<dbReference type="Proteomes" id="UP001056384">
    <property type="component" value="Chromosome 5"/>
</dbReference>
<evidence type="ECO:0000313" key="2">
    <source>
        <dbReference type="Proteomes" id="UP001056384"/>
    </source>
</evidence>